<evidence type="ECO:0000256" key="1">
    <source>
        <dbReference type="SAM" id="SignalP"/>
    </source>
</evidence>
<protein>
    <submittedName>
        <fullName evidence="3">LysM domain-containing protein</fullName>
    </submittedName>
</protein>
<feature type="signal peptide" evidence="1">
    <location>
        <begin position="1"/>
        <end position="21"/>
    </location>
</feature>
<dbReference type="SMART" id="SM00257">
    <property type="entry name" value="LysM"/>
    <property type="match status" value="3"/>
</dbReference>
<evidence type="ECO:0000259" key="2">
    <source>
        <dbReference type="PROSITE" id="PS51782"/>
    </source>
</evidence>
<dbReference type="InterPro" id="IPR018392">
    <property type="entry name" value="LysM"/>
</dbReference>
<dbReference type="Pfam" id="PF01476">
    <property type="entry name" value="LysM"/>
    <property type="match status" value="3"/>
</dbReference>
<dbReference type="Proteomes" id="UP000198897">
    <property type="component" value="Unassembled WGS sequence"/>
</dbReference>
<dbReference type="SUPFAM" id="SSF54106">
    <property type="entry name" value="LysM domain"/>
    <property type="match status" value="3"/>
</dbReference>
<accession>A0A1I2M5I1</accession>
<reference evidence="4" key="1">
    <citation type="submission" date="2016-10" db="EMBL/GenBank/DDBJ databases">
        <authorList>
            <person name="Varghese N."/>
            <person name="Submissions S."/>
        </authorList>
    </citation>
    <scope>NUCLEOTIDE SEQUENCE [LARGE SCALE GENOMIC DNA]</scope>
    <source>
        <strain evidence="4">FP5</strain>
    </source>
</reference>
<feature type="domain" description="LysM" evidence="2">
    <location>
        <begin position="29"/>
        <end position="74"/>
    </location>
</feature>
<dbReference type="PANTHER" id="PTHR33734">
    <property type="entry name" value="LYSM DOMAIN-CONTAINING GPI-ANCHORED PROTEIN 2"/>
    <property type="match status" value="1"/>
</dbReference>
<evidence type="ECO:0000313" key="3">
    <source>
        <dbReference type="EMBL" id="SFF86068.1"/>
    </source>
</evidence>
<feature type="domain" description="LysM" evidence="2">
    <location>
        <begin position="142"/>
        <end position="187"/>
    </location>
</feature>
<sequence length="188" mass="20398">MKKTKYLAPVLALGMTFGFGAGSVSAEKTTVTFDKGDTLWSIAQQYEDVSVNDLYEWNPGIDAHNIQVGSEITFQTGEAAEDDMPNEVFHTVTPGSTLTSIANLHAGVTLKDLYDLNPDIEPRNLQPGQEVRVSRSDGYSKEFHTVRPGSTLTSIANLHAGVTVDDLYGLNPGIDARNLQIGSEVRVK</sequence>
<dbReference type="CDD" id="cd00118">
    <property type="entry name" value="LysM"/>
    <property type="match status" value="3"/>
</dbReference>
<dbReference type="AlphaFoldDB" id="A0A1I2M5I1"/>
<dbReference type="RefSeq" id="WP_089751624.1">
    <property type="nucleotide sequence ID" value="NZ_FOOG01000011.1"/>
</dbReference>
<keyword evidence="1" id="KW-0732">Signal</keyword>
<dbReference type="OrthoDB" id="308800at2"/>
<organism evidence="3 4">
    <name type="scientific">Halobacillus alkaliphilus</name>
    <dbReference type="NCBI Taxonomy" id="396056"/>
    <lineage>
        <taxon>Bacteria</taxon>
        <taxon>Bacillati</taxon>
        <taxon>Bacillota</taxon>
        <taxon>Bacilli</taxon>
        <taxon>Bacillales</taxon>
        <taxon>Bacillaceae</taxon>
        <taxon>Halobacillus</taxon>
    </lineage>
</organism>
<feature type="domain" description="LysM" evidence="2">
    <location>
        <begin position="88"/>
        <end position="133"/>
    </location>
</feature>
<feature type="chain" id="PRO_5039471316" evidence="1">
    <location>
        <begin position="22"/>
        <end position="188"/>
    </location>
</feature>
<dbReference type="PROSITE" id="PS51782">
    <property type="entry name" value="LYSM"/>
    <property type="match status" value="3"/>
</dbReference>
<dbReference type="GO" id="GO:0008932">
    <property type="term" value="F:lytic endotransglycosylase activity"/>
    <property type="evidence" value="ECO:0007669"/>
    <property type="project" value="TreeGrafter"/>
</dbReference>
<dbReference type="EMBL" id="FOOG01000011">
    <property type="protein sequence ID" value="SFF86068.1"/>
    <property type="molecule type" value="Genomic_DNA"/>
</dbReference>
<name>A0A1I2M5I1_9BACI</name>
<gene>
    <name evidence="3" type="ORF">SAMN05216353_11142</name>
</gene>
<proteinExistence type="predicted"/>
<dbReference type="InterPro" id="IPR036779">
    <property type="entry name" value="LysM_dom_sf"/>
</dbReference>
<keyword evidence="4" id="KW-1185">Reference proteome</keyword>
<dbReference type="Gene3D" id="3.10.350.10">
    <property type="entry name" value="LysM domain"/>
    <property type="match status" value="3"/>
</dbReference>
<evidence type="ECO:0000313" key="4">
    <source>
        <dbReference type="Proteomes" id="UP000198897"/>
    </source>
</evidence>
<dbReference type="PANTHER" id="PTHR33734:SF22">
    <property type="entry name" value="MEMBRANE-BOUND LYTIC MUREIN TRANSGLYCOSYLASE D"/>
    <property type="match status" value="1"/>
</dbReference>